<evidence type="ECO:0000256" key="4">
    <source>
        <dbReference type="ARBA" id="ARBA00023012"/>
    </source>
</evidence>
<dbReference type="InterPro" id="IPR020449">
    <property type="entry name" value="Tscrpt_reg_AraC-type_HTH"/>
</dbReference>
<accession>E1R2F1</accession>
<dbReference type="Pfam" id="PF12833">
    <property type="entry name" value="HTH_18"/>
    <property type="match status" value="1"/>
</dbReference>
<dbReference type="eggNOG" id="COG2207">
    <property type="taxonomic scope" value="Bacteria"/>
</dbReference>
<dbReference type="SMART" id="SM00342">
    <property type="entry name" value="HTH_ARAC"/>
    <property type="match status" value="1"/>
</dbReference>
<dbReference type="eggNOG" id="COG3835">
    <property type="taxonomic scope" value="Bacteria"/>
</dbReference>
<evidence type="ECO:0000256" key="7">
    <source>
        <dbReference type="ARBA" id="ARBA00023163"/>
    </source>
</evidence>
<keyword evidence="12" id="KW-1185">Reference proteome</keyword>
<keyword evidence="6" id="KW-0238">DNA-binding</keyword>
<dbReference type="GO" id="GO:0000160">
    <property type="term" value="P:phosphorelay signal transduction system"/>
    <property type="evidence" value="ECO:0007669"/>
    <property type="project" value="UniProtKB-KW"/>
</dbReference>
<dbReference type="PRINTS" id="PR00032">
    <property type="entry name" value="HTHARAC"/>
</dbReference>
<dbReference type="PANTHER" id="PTHR42713">
    <property type="entry name" value="HISTIDINE KINASE-RELATED"/>
    <property type="match status" value="1"/>
</dbReference>
<dbReference type="Proteomes" id="UP000002318">
    <property type="component" value="Chromosome"/>
</dbReference>
<dbReference type="OrthoDB" id="327083at2"/>
<dbReference type="AlphaFoldDB" id="E1R2F1"/>
<dbReference type="PROSITE" id="PS01124">
    <property type="entry name" value="HTH_ARAC_FAMILY_2"/>
    <property type="match status" value="1"/>
</dbReference>
<dbReference type="InterPro" id="IPR041522">
    <property type="entry name" value="CdaR_GGDEF"/>
</dbReference>
<dbReference type="RefSeq" id="WP_013255970.1">
    <property type="nucleotide sequence ID" value="NC_014364.1"/>
</dbReference>
<dbReference type="GO" id="GO:0043565">
    <property type="term" value="F:sequence-specific DNA binding"/>
    <property type="evidence" value="ECO:0007669"/>
    <property type="project" value="InterPro"/>
</dbReference>
<evidence type="ECO:0000313" key="12">
    <source>
        <dbReference type="Proteomes" id="UP000002318"/>
    </source>
</evidence>
<proteinExistence type="predicted"/>
<evidence type="ECO:0000259" key="9">
    <source>
        <dbReference type="PROSITE" id="PS01124"/>
    </source>
</evidence>
<evidence type="ECO:0000259" key="10">
    <source>
        <dbReference type="PROSITE" id="PS50110"/>
    </source>
</evidence>
<keyword evidence="3 8" id="KW-0597">Phosphoprotein</keyword>
<evidence type="ECO:0000256" key="1">
    <source>
        <dbReference type="ARBA" id="ARBA00004496"/>
    </source>
</evidence>
<dbReference type="GO" id="GO:0005737">
    <property type="term" value="C:cytoplasm"/>
    <property type="evidence" value="ECO:0007669"/>
    <property type="project" value="UniProtKB-SubCell"/>
</dbReference>
<dbReference type="InterPro" id="IPR009057">
    <property type="entry name" value="Homeodomain-like_sf"/>
</dbReference>
<reference evidence="11 12" key="1">
    <citation type="journal article" date="2010" name="Stand. Genomic Sci.">
        <title>Complete genome sequence of Spirochaeta smaragdinae type strain (SEBR 4228).</title>
        <authorList>
            <person name="Mavromatis K."/>
            <person name="Yasawong M."/>
            <person name="Chertkov O."/>
            <person name="Lapidus A."/>
            <person name="Lucas S."/>
            <person name="Nolan M."/>
            <person name="Del Rio T.G."/>
            <person name="Tice H."/>
            <person name="Cheng J.F."/>
            <person name="Pitluck S."/>
            <person name="Liolios K."/>
            <person name="Ivanova N."/>
            <person name="Tapia R."/>
            <person name="Han C."/>
            <person name="Bruce D."/>
            <person name="Goodwin L."/>
            <person name="Pati A."/>
            <person name="Chen A."/>
            <person name="Palaniappan K."/>
            <person name="Land M."/>
            <person name="Hauser L."/>
            <person name="Chang Y.J."/>
            <person name="Jeffries C.D."/>
            <person name="Detter J.C."/>
            <person name="Rohde M."/>
            <person name="Brambilla E."/>
            <person name="Spring S."/>
            <person name="Goker M."/>
            <person name="Sikorski J."/>
            <person name="Woyke T."/>
            <person name="Bristow J."/>
            <person name="Eisen J.A."/>
            <person name="Markowitz V."/>
            <person name="Hugenholtz P."/>
            <person name="Klenk H.P."/>
            <person name="Kyrpides N.C."/>
        </authorList>
    </citation>
    <scope>NUCLEOTIDE SEQUENCE [LARGE SCALE GENOMIC DNA]</scope>
    <source>
        <strain evidence="12">DSM 11293 / JCM 15392 / SEBR 4228</strain>
    </source>
</reference>
<dbReference type="KEGG" id="ssm:Spirs_3422"/>
<dbReference type="PROSITE" id="PS50110">
    <property type="entry name" value="RESPONSE_REGULATORY"/>
    <property type="match status" value="1"/>
</dbReference>
<dbReference type="CDD" id="cd17536">
    <property type="entry name" value="REC_YesN-like"/>
    <property type="match status" value="1"/>
</dbReference>
<dbReference type="HOGENOM" id="CLU_000445_5_0_12"/>
<dbReference type="Gene3D" id="3.40.50.2300">
    <property type="match status" value="1"/>
</dbReference>
<feature type="modified residue" description="4-aspartylphosphate" evidence="8">
    <location>
        <position position="55"/>
    </location>
</feature>
<dbReference type="InterPro" id="IPR051552">
    <property type="entry name" value="HptR"/>
</dbReference>
<keyword evidence="2" id="KW-0963">Cytoplasm</keyword>
<dbReference type="STRING" id="573413.Spirs_3422"/>
<evidence type="ECO:0000256" key="6">
    <source>
        <dbReference type="ARBA" id="ARBA00023125"/>
    </source>
</evidence>
<dbReference type="SUPFAM" id="SSF52172">
    <property type="entry name" value="CheY-like"/>
    <property type="match status" value="1"/>
</dbReference>
<sequence>MYSVFLVEDEIVTREGIRNSIPWDRTPYTLAGEAPDGEMALSILRDIKPDILITDIKMPFMDGLALSRIVKKDQPWMKIIILSGHDEFQYAKEAISIGVEEYLLKPVSATDMLSSLKKVTDQIEAEQKRMTNIETLRMKIESTEEVVREKWLCNLVTGQIKGSDTVEKARSLGIDLIANGYLVLIVEIFTSPDNYAACTIVKSLIAELVKGRNDLLLFSQSLVKQTMIIKDISRDSLDDRVYPLAQAIQFEAQRRNGDCRISIGIGTVAEHIGEISRSYSDAEKAVRYMSLTGKKNILSFGDIPWCRSSECLWLDADPVAERLRFACIEEIDDILAPYMELLDERAAATNLSYCLLVCGDIIEAISMLVEEFKGDPHDIIPSDLRREHIIVSSRSRASFAAELRSIIEHWIAFRDSRLNSRHHALIAKAKQYIDEHYMSQDISLNCVAAQVNVSPNHFSTIFSQEAGITFIEYLTSVRINAAKRLLSGSGMKCADIAYEVGYGDPHYFSFIFKKTMGIAPSEFRLSPSERSVPAQ</sequence>
<gene>
    <name evidence="11" type="ordered locus">Spirs_3422</name>
</gene>
<name>E1R2F1_SEDSS</name>
<evidence type="ECO:0000256" key="5">
    <source>
        <dbReference type="ARBA" id="ARBA00023015"/>
    </source>
</evidence>
<dbReference type="InterPro" id="IPR011006">
    <property type="entry name" value="CheY-like_superfamily"/>
</dbReference>
<evidence type="ECO:0000256" key="8">
    <source>
        <dbReference type="PROSITE-ProRule" id="PRU00169"/>
    </source>
</evidence>
<dbReference type="InterPro" id="IPR001789">
    <property type="entry name" value="Sig_transdc_resp-reg_receiver"/>
</dbReference>
<keyword evidence="7" id="KW-0804">Transcription</keyword>
<feature type="domain" description="HTH araC/xylS-type" evidence="9">
    <location>
        <begin position="427"/>
        <end position="526"/>
    </location>
</feature>
<keyword evidence="5" id="KW-0805">Transcription regulation</keyword>
<keyword evidence="4" id="KW-0902">Two-component regulatory system</keyword>
<evidence type="ECO:0000256" key="2">
    <source>
        <dbReference type="ARBA" id="ARBA00022490"/>
    </source>
</evidence>
<dbReference type="eggNOG" id="COG4753">
    <property type="taxonomic scope" value="Bacteria"/>
</dbReference>
<dbReference type="InterPro" id="IPR018060">
    <property type="entry name" value="HTH_AraC"/>
</dbReference>
<evidence type="ECO:0000313" key="11">
    <source>
        <dbReference type="EMBL" id="ADK82511.1"/>
    </source>
</evidence>
<dbReference type="SMART" id="SM00448">
    <property type="entry name" value="REC"/>
    <property type="match status" value="1"/>
</dbReference>
<dbReference type="PANTHER" id="PTHR42713:SF3">
    <property type="entry name" value="TRANSCRIPTIONAL REGULATORY PROTEIN HPTR"/>
    <property type="match status" value="1"/>
</dbReference>
<dbReference type="Pfam" id="PF00072">
    <property type="entry name" value="Response_reg"/>
    <property type="match status" value="1"/>
</dbReference>
<dbReference type="Pfam" id="PF17853">
    <property type="entry name" value="GGDEF_2"/>
    <property type="match status" value="1"/>
</dbReference>
<comment type="subcellular location">
    <subcellularLocation>
        <location evidence="1">Cytoplasm</location>
    </subcellularLocation>
</comment>
<organism evidence="11 12">
    <name type="scientific">Sediminispirochaeta smaragdinae (strain DSM 11293 / JCM 15392 / SEBR 4228)</name>
    <name type="common">Spirochaeta smaragdinae</name>
    <dbReference type="NCBI Taxonomy" id="573413"/>
    <lineage>
        <taxon>Bacteria</taxon>
        <taxon>Pseudomonadati</taxon>
        <taxon>Spirochaetota</taxon>
        <taxon>Spirochaetia</taxon>
        <taxon>Spirochaetales</taxon>
        <taxon>Spirochaetaceae</taxon>
        <taxon>Sediminispirochaeta</taxon>
    </lineage>
</organism>
<feature type="domain" description="Response regulatory" evidence="10">
    <location>
        <begin position="3"/>
        <end position="120"/>
    </location>
</feature>
<dbReference type="EMBL" id="CP002116">
    <property type="protein sequence ID" value="ADK82511.1"/>
    <property type="molecule type" value="Genomic_DNA"/>
</dbReference>
<dbReference type="Gene3D" id="1.10.10.60">
    <property type="entry name" value="Homeodomain-like"/>
    <property type="match status" value="2"/>
</dbReference>
<protein>
    <submittedName>
        <fullName evidence="11">Two component transcriptional regulator, AraC family</fullName>
    </submittedName>
</protein>
<dbReference type="GO" id="GO:0003700">
    <property type="term" value="F:DNA-binding transcription factor activity"/>
    <property type="evidence" value="ECO:0007669"/>
    <property type="project" value="InterPro"/>
</dbReference>
<evidence type="ECO:0000256" key="3">
    <source>
        <dbReference type="ARBA" id="ARBA00022553"/>
    </source>
</evidence>
<dbReference type="SUPFAM" id="SSF46689">
    <property type="entry name" value="Homeodomain-like"/>
    <property type="match status" value="2"/>
</dbReference>